<evidence type="ECO:0000256" key="5">
    <source>
        <dbReference type="ARBA" id="ARBA00023136"/>
    </source>
</evidence>
<dbReference type="PANTHER" id="PTHR36115:SF6">
    <property type="entry name" value="PROLINE-RICH ANTIGEN HOMOLOG"/>
    <property type="match status" value="1"/>
</dbReference>
<dbReference type="Proteomes" id="UP000030664">
    <property type="component" value="Unassembled WGS sequence"/>
</dbReference>
<dbReference type="PANTHER" id="PTHR36115">
    <property type="entry name" value="PROLINE-RICH ANTIGEN HOMOLOG-RELATED"/>
    <property type="match status" value="1"/>
</dbReference>
<evidence type="ECO:0000256" key="4">
    <source>
        <dbReference type="ARBA" id="ARBA00022989"/>
    </source>
</evidence>
<dbReference type="InterPro" id="IPR016795">
    <property type="entry name" value="UCP021697"/>
</dbReference>
<feature type="region of interest" description="Disordered" evidence="6">
    <location>
        <begin position="1"/>
        <end position="29"/>
    </location>
</feature>
<dbReference type="Pfam" id="PF06271">
    <property type="entry name" value="RDD"/>
    <property type="match status" value="1"/>
</dbReference>
<dbReference type="EMBL" id="JROM01000016">
    <property type="protein sequence ID" value="KHE74839.1"/>
    <property type="molecule type" value="Genomic_DNA"/>
</dbReference>
<dbReference type="InterPro" id="IPR051791">
    <property type="entry name" value="Pra-immunoreactive"/>
</dbReference>
<keyword evidence="5 7" id="KW-0472">Membrane</keyword>
<evidence type="ECO:0000256" key="3">
    <source>
        <dbReference type="ARBA" id="ARBA00022692"/>
    </source>
</evidence>
<feature type="domain" description="RDD" evidence="8">
    <location>
        <begin position="38"/>
        <end position="139"/>
    </location>
</feature>
<feature type="transmembrane region" description="Helical" evidence="7">
    <location>
        <begin position="68"/>
        <end position="87"/>
    </location>
</feature>
<evidence type="ECO:0000259" key="8">
    <source>
        <dbReference type="Pfam" id="PF06271"/>
    </source>
</evidence>
<dbReference type="RefSeq" id="WP_035961352.1">
    <property type="nucleotide sequence ID" value="NZ_JROM01000016.1"/>
</dbReference>
<dbReference type="InterPro" id="IPR010432">
    <property type="entry name" value="RDD"/>
</dbReference>
<evidence type="ECO:0000256" key="7">
    <source>
        <dbReference type="SAM" id="Phobius"/>
    </source>
</evidence>
<feature type="transmembrane region" description="Helical" evidence="7">
    <location>
        <begin position="108"/>
        <end position="128"/>
    </location>
</feature>
<evidence type="ECO:0000313" key="10">
    <source>
        <dbReference type="Proteomes" id="UP000030664"/>
    </source>
</evidence>
<comment type="caution">
    <text evidence="9">The sequence shown here is derived from an EMBL/GenBank/DDBJ whole genome shotgun (WGS) entry which is preliminary data.</text>
</comment>
<name>A0A0B0DHW2_9MICC</name>
<dbReference type="AlphaFoldDB" id="A0A0B0DHW2"/>
<feature type="transmembrane region" description="Helical" evidence="7">
    <location>
        <begin position="43"/>
        <end position="62"/>
    </location>
</feature>
<protein>
    <submittedName>
        <fullName evidence="9">Transporter</fullName>
    </submittedName>
</protein>
<keyword evidence="2" id="KW-1003">Cell membrane</keyword>
<dbReference type="PIRSF" id="PIRSF021697">
    <property type="entry name" value="UCP021697"/>
    <property type="match status" value="1"/>
</dbReference>
<dbReference type="GO" id="GO:0005886">
    <property type="term" value="C:plasma membrane"/>
    <property type="evidence" value="ECO:0007669"/>
    <property type="project" value="UniProtKB-SubCell"/>
</dbReference>
<evidence type="ECO:0000256" key="2">
    <source>
        <dbReference type="ARBA" id="ARBA00022475"/>
    </source>
</evidence>
<evidence type="ECO:0000313" key="9">
    <source>
        <dbReference type="EMBL" id="KHE74839.1"/>
    </source>
</evidence>
<keyword evidence="3 7" id="KW-0812">Transmembrane</keyword>
<organism evidence="9 10">
    <name type="scientific">Kocuria marina</name>
    <dbReference type="NCBI Taxonomy" id="223184"/>
    <lineage>
        <taxon>Bacteria</taxon>
        <taxon>Bacillati</taxon>
        <taxon>Actinomycetota</taxon>
        <taxon>Actinomycetes</taxon>
        <taxon>Micrococcales</taxon>
        <taxon>Micrococcaceae</taxon>
        <taxon>Kocuria</taxon>
    </lineage>
</organism>
<gene>
    <name evidence="9" type="ORF">AS25_03195</name>
</gene>
<reference evidence="9 10" key="1">
    <citation type="submission" date="2014-09" db="EMBL/GenBank/DDBJ databases">
        <title>High-quality draft genome sequence of Kocuria marina SO9-6, an actinobacterium isolated from a copper mine.</title>
        <authorList>
            <person name="Castro D.B."/>
            <person name="Pereira L.B."/>
            <person name="Silva M.V."/>
            <person name="Silva B.P."/>
            <person name="Zanardi B.R."/>
            <person name="Carlos C."/>
            <person name="Belgini D.R."/>
            <person name="Limache E.G."/>
            <person name="Lacerda G.V."/>
            <person name="Nery M.B."/>
            <person name="Gomes M.B."/>
            <person name="Souza S."/>
            <person name="Silva T.M."/>
            <person name="Rodrigues V.D."/>
            <person name="Paulino L.C."/>
            <person name="Vicentini R."/>
            <person name="Ferraz L.F."/>
            <person name="Ottoboni L.M."/>
        </authorList>
    </citation>
    <scope>NUCLEOTIDE SEQUENCE [LARGE SCALE GENOMIC DNA]</scope>
    <source>
        <strain evidence="9 10">SO9-6</strain>
    </source>
</reference>
<evidence type="ECO:0000256" key="1">
    <source>
        <dbReference type="ARBA" id="ARBA00004651"/>
    </source>
</evidence>
<dbReference type="eggNOG" id="COG1714">
    <property type="taxonomic scope" value="Bacteria"/>
</dbReference>
<sequence length="148" mass="16075">MISRQDMGSWLEGAPQGSQPYPGRRLGRPAEGPGSIARFPARLVALVIDWVLAVVLAGLFLAQWNGSGLMNLAVFFVISVLMVGFFGRTPGHWIMGLQVQTMKGRPAGFGRAALRTLLLCLVIPALIADEDQRGLHDRAVDTVLVRVR</sequence>
<accession>A0A0B0DHW2</accession>
<comment type="subcellular location">
    <subcellularLocation>
        <location evidence="1">Cell membrane</location>
        <topology evidence="1">Multi-pass membrane protein</topology>
    </subcellularLocation>
</comment>
<evidence type="ECO:0000256" key="6">
    <source>
        <dbReference type="SAM" id="MobiDB-lite"/>
    </source>
</evidence>
<keyword evidence="4 7" id="KW-1133">Transmembrane helix</keyword>
<proteinExistence type="predicted"/>
<dbReference type="STRING" id="223184.AS25_03195"/>